<dbReference type="PROSITE" id="PS01360">
    <property type="entry name" value="ZF_MYND_1"/>
    <property type="match status" value="1"/>
</dbReference>
<dbReference type="Pfam" id="PF01753">
    <property type="entry name" value="zf-MYND"/>
    <property type="match status" value="1"/>
</dbReference>
<dbReference type="SUPFAM" id="SSF144232">
    <property type="entry name" value="HIT/MYND zinc finger-like"/>
    <property type="match status" value="1"/>
</dbReference>
<keyword evidence="2 4" id="KW-0863">Zinc-finger</keyword>
<evidence type="ECO:0000256" key="4">
    <source>
        <dbReference type="PROSITE-ProRule" id="PRU00134"/>
    </source>
</evidence>
<reference evidence="6 7" key="1">
    <citation type="submission" date="2024-04" db="EMBL/GenBank/DDBJ databases">
        <title>Phyllosticta paracitricarpa is synonymous to the EU quarantine fungus P. citricarpa based on phylogenomic analyses.</title>
        <authorList>
            <consortium name="Lawrence Berkeley National Laboratory"/>
            <person name="Van Ingen-Buijs V.A."/>
            <person name="Van Westerhoven A.C."/>
            <person name="Haridas S."/>
            <person name="Skiadas P."/>
            <person name="Martin F."/>
            <person name="Groenewald J.Z."/>
            <person name="Crous P.W."/>
            <person name="Seidl M.F."/>
        </authorList>
    </citation>
    <scope>NUCLEOTIDE SEQUENCE [LARGE SCALE GENOMIC DNA]</scope>
    <source>
        <strain evidence="6 7">CBS 123374</strain>
    </source>
</reference>
<evidence type="ECO:0000256" key="3">
    <source>
        <dbReference type="ARBA" id="ARBA00022833"/>
    </source>
</evidence>
<proteinExistence type="predicted"/>
<dbReference type="Pfam" id="PF14737">
    <property type="entry name" value="DUF4470"/>
    <property type="match status" value="1"/>
</dbReference>
<evidence type="ECO:0000256" key="1">
    <source>
        <dbReference type="ARBA" id="ARBA00022723"/>
    </source>
</evidence>
<dbReference type="Gene3D" id="6.10.140.2220">
    <property type="match status" value="1"/>
</dbReference>
<dbReference type="PROSITE" id="PS50865">
    <property type="entry name" value="ZF_MYND_2"/>
    <property type="match status" value="1"/>
</dbReference>
<dbReference type="InterPro" id="IPR002893">
    <property type="entry name" value="Znf_MYND"/>
</dbReference>
<accession>A0ABR1YHK9</accession>
<evidence type="ECO:0000313" key="6">
    <source>
        <dbReference type="EMBL" id="KAK8230349.1"/>
    </source>
</evidence>
<sequence length="1219" mass="136450">MLGKTQARLQEHFCPLGSTPAVDLLRDFPKRHGNESQKVEVLSLEWGDPRDILLSLHLEGLDSQTKFNFTCSDQEPAILARNVFILTLIADGFDACGSKDNIVALAWRLFFHLAIPQEDLSLVVRKAEKLAEYSESLQSWASCPYGKWIRFYDNATLHSVHSLFLDYAGKSIEMFDPRGSIAVRAMHKMRAGGHIVQSILATGIHAERSLTTMSVALEGFWRTGVVAGNQRDEDEIDKYALKGGLANPLFGFSSPKFSERFVPWGMDPLTGFHLASAFDEIDHYTPSAVEKVVDAARAQFRQWSETFAAFVKTRRVDFRLYCGDPVRFCYTLQAGNPLVPAPPEFSYAYKNAWSSAPTQQLPKWEDETIFFDVIDTANVADQAGMLILLPAVVPLLRHEPSSILYTESLIRPHKEATTFNMNSSLKKLLCTAPEFLSMILGIAPSQYLASISADSFVPETTIWDVNELFQYRLRIPWRIIADSERYLFPKDGKTCAPVFDMDEVPEYLGKLYESMFKHETRGDGLAGMVSIIEEAEIRVPGDQRYYTRSSFALLLHYVKSYVDVDWNRVLSLLLEKIEGMDSTSFSEHRLQELQLSFHTVGLFDTELLKVEPRRLGEAPYDMYAPNDKDEGLLGQPDVPSTVYLAMVVPRSSLVFFTEDDKAKTVAMPLHMEVLHSLGSVFLRKALETKQDGIGSIEEDKAGWRGSSDLIVVCQVPLFALLHGPREGVTVSLDFDLIPPMDHFIQKMRGKSTIFKTGLADRARLHVLKEPPTTAGNLDSVRSLAVPRTPAVASDKREQALFLLDGPTASKHVEVKQFLPSESPVAQEIAKNPTTTTEVSVDTSLSVSVFVGNCDPVFVHLPYPIFPGPTEARAFREVSRSGIMLSAHTMYPGVGGVPVKGCFPVYRDASGNLFPWTLPRVALHAAPKIAISPNNSERVKSFAQRCMSHEEGVETMSRTIGPRVPNLPCPSPTTLLKVSLTRLATAIAEPGKVNPTIHFVRTIPGSKPHMAFVFVGLRHDMATSGLFIDGYVLPLTRDPIVTAMKQFDHVNAGDVGVIGPAHNCILHQYFICCAERCRTWEHRDECEYGLFPFGEPGTPAAKQLHPYLCHCGEGRMLKDFPKTSQYWVAKKYATRVAMPLLFGVPYVEEIDTRGTILWAELERMEEEEKRVKEGKCVHCGTKRESLKKCGKCKHARYCDSACQKAHWKLHKKICREKEDQ</sequence>
<dbReference type="PANTHER" id="PTHR10237">
    <property type="entry name" value="DEFORMED EPIDERMAL AUTOREGULATORY FACTOR 1 HOMOLOG SUPPRESSIN"/>
    <property type="match status" value="1"/>
</dbReference>
<dbReference type="Proteomes" id="UP001492380">
    <property type="component" value="Unassembled WGS sequence"/>
</dbReference>
<gene>
    <name evidence="6" type="ORF">HDK90DRAFT_555754</name>
</gene>
<feature type="domain" description="MYND-type" evidence="5">
    <location>
        <begin position="1175"/>
        <end position="1213"/>
    </location>
</feature>
<keyword evidence="1" id="KW-0479">Metal-binding</keyword>
<evidence type="ECO:0000256" key="2">
    <source>
        <dbReference type="ARBA" id="ARBA00022771"/>
    </source>
</evidence>
<organism evidence="6 7">
    <name type="scientific">Phyllosticta capitalensis</name>
    <dbReference type="NCBI Taxonomy" id="121624"/>
    <lineage>
        <taxon>Eukaryota</taxon>
        <taxon>Fungi</taxon>
        <taxon>Dikarya</taxon>
        <taxon>Ascomycota</taxon>
        <taxon>Pezizomycotina</taxon>
        <taxon>Dothideomycetes</taxon>
        <taxon>Dothideomycetes incertae sedis</taxon>
        <taxon>Botryosphaeriales</taxon>
        <taxon>Phyllostictaceae</taxon>
        <taxon>Phyllosticta</taxon>
    </lineage>
</organism>
<dbReference type="InterPro" id="IPR027974">
    <property type="entry name" value="DUF4470"/>
</dbReference>
<comment type="caution">
    <text evidence="6">The sequence shown here is derived from an EMBL/GenBank/DDBJ whole genome shotgun (WGS) entry which is preliminary data.</text>
</comment>
<keyword evidence="7" id="KW-1185">Reference proteome</keyword>
<name>A0ABR1YHK9_9PEZI</name>
<evidence type="ECO:0000313" key="7">
    <source>
        <dbReference type="Proteomes" id="UP001492380"/>
    </source>
</evidence>
<evidence type="ECO:0000259" key="5">
    <source>
        <dbReference type="PROSITE" id="PS50865"/>
    </source>
</evidence>
<protein>
    <recommendedName>
        <fullName evidence="5">MYND-type domain-containing protein</fullName>
    </recommendedName>
</protein>
<dbReference type="PANTHER" id="PTHR10237:SF14">
    <property type="entry name" value="MYND-TYPE DOMAIN-CONTAINING PROTEIN"/>
    <property type="match status" value="1"/>
</dbReference>
<dbReference type="EMBL" id="JBBWRZ010000008">
    <property type="protein sequence ID" value="KAK8230349.1"/>
    <property type="molecule type" value="Genomic_DNA"/>
</dbReference>
<dbReference type="InterPro" id="IPR024119">
    <property type="entry name" value="TF_DEAF-1"/>
</dbReference>
<keyword evidence="3" id="KW-0862">Zinc</keyword>